<organism evidence="1 2">
    <name type="scientific">Solanum tuberosum</name>
    <name type="common">Potato</name>
    <dbReference type="NCBI Taxonomy" id="4113"/>
    <lineage>
        <taxon>Eukaryota</taxon>
        <taxon>Viridiplantae</taxon>
        <taxon>Streptophyta</taxon>
        <taxon>Embryophyta</taxon>
        <taxon>Tracheophyta</taxon>
        <taxon>Spermatophyta</taxon>
        <taxon>Magnoliopsida</taxon>
        <taxon>eudicotyledons</taxon>
        <taxon>Gunneridae</taxon>
        <taxon>Pentapetalae</taxon>
        <taxon>asterids</taxon>
        <taxon>lamiids</taxon>
        <taxon>Solanales</taxon>
        <taxon>Solanaceae</taxon>
        <taxon>Solanoideae</taxon>
        <taxon>Solaneae</taxon>
        <taxon>Solanum</taxon>
    </lineage>
</organism>
<dbReference type="EMBL" id="JAIVGD010000002">
    <property type="protein sequence ID" value="KAH0778919.1"/>
    <property type="molecule type" value="Genomic_DNA"/>
</dbReference>
<reference evidence="1 2" key="1">
    <citation type="journal article" date="2021" name="bioRxiv">
        <title>Chromosome-scale and haplotype-resolved genome assembly of a tetraploid potato cultivar.</title>
        <authorList>
            <person name="Sun H."/>
            <person name="Jiao W.-B."/>
            <person name="Krause K."/>
            <person name="Campoy J.A."/>
            <person name="Goel M."/>
            <person name="Folz-Donahue K."/>
            <person name="Kukat C."/>
            <person name="Huettel B."/>
            <person name="Schneeberger K."/>
        </authorList>
    </citation>
    <scope>NUCLEOTIDE SEQUENCE [LARGE SCALE GENOMIC DNA]</scope>
    <source>
        <strain evidence="1">SolTubOtavaFocal</strain>
        <tissue evidence="1">Leaves</tissue>
    </source>
</reference>
<protein>
    <submittedName>
        <fullName evidence="1">Uncharacterized protein</fullName>
    </submittedName>
</protein>
<evidence type="ECO:0000313" key="1">
    <source>
        <dbReference type="EMBL" id="KAH0778919.1"/>
    </source>
</evidence>
<comment type="caution">
    <text evidence="1">The sequence shown here is derived from an EMBL/GenBank/DDBJ whole genome shotgun (WGS) entry which is preliminary data.</text>
</comment>
<sequence>MTSGWSSNFVVFLTDLCVLDFPHGRLMFKIQFGRNSKLGDIGTAMSNKIIVLLLMFLKELKSLRSCTSCSYNWCRTTHLILTVLAENSLEAFTYLAALVKRTCHLHFHPLFAASREKHLKYFHFISDEKAAGVRMGEKHLV</sequence>
<accession>A0ABQ7WFR6</accession>
<gene>
    <name evidence="1" type="ORF">KY290_005346</name>
</gene>
<name>A0ABQ7WFR6_SOLTU</name>
<dbReference type="Proteomes" id="UP000826656">
    <property type="component" value="Unassembled WGS sequence"/>
</dbReference>
<evidence type="ECO:0000313" key="2">
    <source>
        <dbReference type="Proteomes" id="UP000826656"/>
    </source>
</evidence>
<keyword evidence="2" id="KW-1185">Reference proteome</keyword>
<proteinExistence type="predicted"/>